<dbReference type="EMBL" id="WTYF01000004">
    <property type="protein sequence ID" value="MXO51632.1"/>
    <property type="molecule type" value="Genomic_DNA"/>
</dbReference>
<dbReference type="Proteomes" id="UP000444185">
    <property type="component" value="Unassembled WGS sequence"/>
</dbReference>
<organism evidence="3 4">
    <name type="scientific">Qipengyuania gaetbuli</name>
    <dbReference type="NCBI Taxonomy" id="266952"/>
    <lineage>
        <taxon>Bacteria</taxon>
        <taxon>Pseudomonadati</taxon>
        <taxon>Pseudomonadota</taxon>
        <taxon>Alphaproteobacteria</taxon>
        <taxon>Sphingomonadales</taxon>
        <taxon>Erythrobacteraceae</taxon>
        <taxon>Qipengyuania</taxon>
    </lineage>
</organism>
<dbReference type="PROSITE" id="PS51257">
    <property type="entry name" value="PROKAR_LIPOPROTEIN"/>
    <property type="match status" value="1"/>
</dbReference>
<name>A0A844Y3I6_9SPHN</name>
<reference evidence="3 4" key="1">
    <citation type="submission" date="2019-12" db="EMBL/GenBank/DDBJ databases">
        <title>Genomic-based taxomic classification of the family Erythrobacteraceae.</title>
        <authorList>
            <person name="Xu L."/>
        </authorList>
    </citation>
    <scope>NUCLEOTIDE SEQUENCE [LARGE SCALE GENOMIC DNA]</scope>
    <source>
        <strain evidence="3 4">DSM 16225</strain>
    </source>
</reference>
<dbReference type="RefSeq" id="WP_160608352.1">
    <property type="nucleotide sequence ID" value="NZ_WTYF01000004.1"/>
</dbReference>
<dbReference type="AlphaFoldDB" id="A0A844Y3I6"/>
<feature type="region of interest" description="Disordered" evidence="1">
    <location>
        <begin position="26"/>
        <end position="85"/>
    </location>
</feature>
<evidence type="ECO:0000313" key="3">
    <source>
        <dbReference type="EMBL" id="MXO51632.1"/>
    </source>
</evidence>
<accession>A0A844Y3I6</accession>
<evidence type="ECO:0000313" key="4">
    <source>
        <dbReference type="Proteomes" id="UP000444185"/>
    </source>
</evidence>
<feature type="signal peptide" evidence="2">
    <location>
        <begin position="1"/>
        <end position="21"/>
    </location>
</feature>
<evidence type="ECO:0000256" key="1">
    <source>
        <dbReference type="SAM" id="MobiDB-lite"/>
    </source>
</evidence>
<feature type="compositionally biased region" description="Acidic residues" evidence="1">
    <location>
        <begin position="53"/>
        <end position="85"/>
    </location>
</feature>
<keyword evidence="4" id="KW-1185">Reference proteome</keyword>
<proteinExistence type="predicted"/>
<keyword evidence="2" id="KW-0732">Signal</keyword>
<comment type="caution">
    <text evidence="3">The sequence shown here is derived from an EMBL/GenBank/DDBJ whole genome shotgun (WGS) entry which is preliminary data.</text>
</comment>
<evidence type="ECO:0000256" key="2">
    <source>
        <dbReference type="SAM" id="SignalP"/>
    </source>
</evidence>
<protein>
    <submittedName>
        <fullName evidence="3">Uncharacterized protein</fullName>
    </submittedName>
</protein>
<gene>
    <name evidence="3" type="ORF">GRI42_09995</name>
</gene>
<feature type="compositionally biased region" description="Acidic residues" evidence="1">
    <location>
        <begin position="26"/>
        <end position="45"/>
    </location>
</feature>
<sequence length="85" mass="8605">MKFNKAAIVASAAALSLGLAACDSPTEEAAEEQAEAIEDQADAMEDAGAITDEQADAMEAEADDIEDAAEGDTDALTEGAEEAVN</sequence>
<feature type="chain" id="PRO_5032788271" evidence="2">
    <location>
        <begin position="22"/>
        <end position="85"/>
    </location>
</feature>